<keyword evidence="3" id="KW-1185">Reference proteome</keyword>
<comment type="caution">
    <text evidence="2">The sequence shown here is derived from an EMBL/GenBank/DDBJ whole genome shotgun (WGS) entry which is preliminary data.</text>
</comment>
<gene>
    <name evidence="2" type="ORF">DENIS_2282</name>
</gene>
<evidence type="ECO:0000313" key="2">
    <source>
        <dbReference type="EMBL" id="GBC61322.1"/>
    </source>
</evidence>
<proteinExistence type="predicted"/>
<reference evidence="3" key="2">
    <citation type="submission" date="2019-01" db="EMBL/GenBank/DDBJ databases">
        <title>Genome sequence of Desulfonema ishimotonii strain Tokyo 01.</title>
        <authorList>
            <person name="Fukui M."/>
        </authorList>
    </citation>
    <scope>NUCLEOTIDE SEQUENCE [LARGE SCALE GENOMIC DNA]</scope>
    <source>
        <strain evidence="3">Tokyo 01</strain>
    </source>
</reference>
<evidence type="ECO:0000313" key="3">
    <source>
        <dbReference type="Proteomes" id="UP000288096"/>
    </source>
</evidence>
<name>A0A401FWF1_9BACT</name>
<dbReference type="AlphaFoldDB" id="A0A401FWF1"/>
<dbReference type="EMBL" id="BEXT01000001">
    <property type="protein sequence ID" value="GBC61322.1"/>
    <property type="molecule type" value="Genomic_DNA"/>
</dbReference>
<organism evidence="2 3">
    <name type="scientific">Desulfonema ishimotonii</name>
    <dbReference type="NCBI Taxonomy" id="45657"/>
    <lineage>
        <taxon>Bacteria</taxon>
        <taxon>Pseudomonadati</taxon>
        <taxon>Thermodesulfobacteriota</taxon>
        <taxon>Desulfobacteria</taxon>
        <taxon>Desulfobacterales</taxon>
        <taxon>Desulfococcaceae</taxon>
        <taxon>Desulfonema</taxon>
    </lineage>
</organism>
<evidence type="ECO:0000256" key="1">
    <source>
        <dbReference type="SAM" id="MobiDB-lite"/>
    </source>
</evidence>
<dbReference type="Proteomes" id="UP000288096">
    <property type="component" value="Unassembled WGS sequence"/>
</dbReference>
<protein>
    <submittedName>
        <fullName evidence="2">Uncharacterized protein</fullName>
    </submittedName>
</protein>
<feature type="region of interest" description="Disordered" evidence="1">
    <location>
        <begin position="1"/>
        <end position="22"/>
    </location>
</feature>
<accession>A0A401FWF1</accession>
<sequence>MFTRSASCENPRPGMVTGNGENSTFEKAGILAEKILERPELVVIPDFFRKLTVHIHEQAEMAPFPLSEPVV</sequence>
<reference evidence="3" key="1">
    <citation type="submission" date="2017-11" db="EMBL/GenBank/DDBJ databases">
        <authorList>
            <person name="Watanabe M."/>
            <person name="Kojima H."/>
        </authorList>
    </citation>
    <scope>NUCLEOTIDE SEQUENCE [LARGE SCALE GENOMIC DNA]</scope>
    <source>
        <strain evidence="3">Tokyo 01</strain>
    </source>
</reference>